<evidence type="ECO:0000313" key="14">
    <source>
        <dbReference type="EMBL" id="KAJ2671494.1"/>
    </source>
</evidence>
<evidence type="ECO:0000256" key="5">
    <source>
        <dbReference type="ARBA" id="ARBA00022801"/>
    </source>
</evidence>
<dbReference type="PANTHER" id="PTHR43690:SF18">
    <property type="entry name" value="INSULIN-DEGRADING ENZYME-RELATED"/>
    <property type="match status" value="1"/>
</dbReference>
<dbReference type="Gene3D" id="3.30.830.10">
    <property type="entry name" value="Metalloenzyme, LuxS/M16 peptidase-like"/>
    <property type="match status" value="4"/>
</dbReference>
<keyword evidence="7 14" id="KW-0482">Metalloprotease</keyword>
<organism evidence="14 15">
    <name type="scientific">Coemansia spiralis</name>
    <dbReference type="NCBI Taxonomy" id="417178"/>
    <lineage>
        <taxon>Eukaryota</taxon>
        <taxon>Fungi</taxon>
        <taxon>Fungi incertae sedis</taxon>
        <taxon>Zoopagomycota</taxon>
        <taxon>Kickxellomycotina</taxon>
        <taxon>Kickxellomycetes</taxon>
        <taxon>Kickxellales</taxon>
        <taxon>Kickxellaceae</taxon>
        <taxon>Coemansia</taxon>
    </lineage>
</organism>
<feature type="domain" description="Coenzyme PQQ synthesis protein F-like C-terminal lobe" evidence="13">
    <location>
        <begin position="815"/>
        <end position="914"/>
    </location>
</feature>
<dbReference type="GO" id="GO:0046872">
    <property type="term" value="F:metal ion binding"/>
    <property type="evidence" value="ECO:0007669"/>
    <property type="project" value="UniProtKB-KW"/>
</dbReference>
<feature type="domain" description="Peptidase M16 N-terminal" evidence="10">
    <location>
        <begin position="80"/>
        <end position="214"/>
    </location>
</feature>
<keyword evidence="4" id="KW-0479">Metal-binding</keyword>
<dbReference type="OrthoDB" id="952271at2759"/>
<evidence type="ECO:0000313" key="15">
    <source>
        <dbReference type="Proteomes" id="UP001151518"/>
    </source>
</evidence>
<dbReference type="Pfam" id="PF05193">
    <property type="entry name" value="Peptidase_M16_C"/>
    <property type="match status" value="1"/>
</dbReference>
<dbReference type="InterPro" id="IPR011249">
    <property type="entry name" value="Metalloenz_LuxS/M16"/>
</dbReference>
<evidence type="ECO:0000256" key="4">
    <source>
        <dbReference type="ARBA" id="ARBA00022723"/>
    </source>
</evidence>
<keyword evidence="9" id="KW-1133">Transmembrane helix</keyword>
<dbReference type="InterPro" id="IPR032632">
    <property type="entry name" value="Peptidase_M16_M"/>
</dbReference>
<evidence type="ECO:0000256" key="9">
    <source>
        <dbReference type="SAM" id="Phobius"/>
    </source>
</evidence>
<dbReference type="InterPro" id="IPR011765">
    <property type="entry name" value="Pept_M16_N"/>
</dbReference>
<feature type="transmembrane region" description="Helical" evidence="9">
    <location>
        <begin position="12"/>
        <end position="32"/>
    </location>
</feature>
<dbReference type="Pfam" id="PF22456">
    <property type="entry name" value="PqqF-like_C_4"/>
    <property type="match status" value="1"/>
</dbReference>
<dbReference type="InterPro" id="IPR054734">
    <property type="entry name" value="PqqF-like_C_4"/>
</dbReference>
<dbReference type="FunFam" id="3.30.830.10:FF:000005">
    <property type="entry name" value="nardilysin isoform X1"/>
    <property type="match status" value="1"/>
</dbReference>
<dbReference type="Pfam" id="PF00675">
    <property type="entry name" value="Peptidase_M16"/>
    <property type="match status" value="1"/>
</dbReference>
<evidence type="ECO:0000259" key="12">
    <source>
        <dbReference type="Pfam" id="PF16187"/>
    </source>
</evidence>
<keyword evidence="6" id="KW-0862">Zinc</keyword>
<proteinExistence type="inferred from homology"/>
<dbReference type="InterPro" id="IPR050626">
    <property type="entry name" value="Peptidase_M16"/>
</dbReference>
<evidence type="ECO:0000256" key="7">
    <source>
        <dbReference type="ARBA" id="ARBA00023049"/>
    </source>
</evidence>
<dbReference type="Pfam" id="PF16187">
    <property type="entry name" value="Peptidase_M16_M"/>
    <property type="match status" value="1"/>
</dbReference>
<evidence type="ECO:0000259" key="13">
    <source>
        <dbReference type="Pfam" id="PF22456"/>
    </source>
</evidence>
<dbReference type="InterPro" id="IPR001431">
    <property type="entry name" value="Pept_M16_Zn_BS"/>
</dbReference>
<dbReference type="AlphaFoldDB" id="A0A9W8KWF1"/>
<dbReference type="SUPFAM" id="SSF63411">
    <property type="entry name" value="LuxS/MPP-like metallohydrolase"/>
    <property type="match status" value="4"/>
</dbReference>
<sequence>MRSIRTLIARHFYLLIAILSVVVALLVAKGTAPRDTRAFQKRLTESNFPYDEYTSLMEQSPNDRRHHRLIRLPNGLIALCTHDPLAEKSAAAVAVNVGSMVDPPNLQGMAHFLEHMLFMGSDKYPNENDYASYISNHSGNYNAATAKDITYYYFSIDNNAFESALDRLSWFFREPLLKPECVDKEVHAVDSEFKGTLRNPMFRRFQISSMLSNPSHPYSKFNVGSLETLKNYAAKMNLSLADEVRKFYNTYYSASIMKLSVVGNHSLDQLTEWAVSKFSAVEDKGNTRPQYDGHPLGKTELGKVIFHETMEDRHDMSLEFAIPNMQFQYRRGISLYISALLSVDSPGSILSYLKEKGWATDVGADIQDIIFSGFDTFIIHVELTLDGMKHYKDVVRSIFAYLRMLKDIGPQVWFYEELARVKRLDFQFYKRPDELRWASNMAFSLSNAHALPEHILSQSDVLDDTVDPQEIAEFLEYLQPTKYRLILGAQKHTVKCNNRLPHYNILYHVEPLDPALASEYAHVDTSAFAFQKPNIFIPENLKMSTNASNADDKPALLRLTNEIELWYKEDGQFHTPHGSVYLRIEPRHIDNIPQEHVLGKLFSICLESVLEKELYGAVIAGMKYSISVEELAIYIQLGGFNDKLPLLLSTILERIANFKLSRRDYDVYTVELKKAYSNYHLLSALKSIAQYEDQLSFLPRYHYTAEEYELLNNVTFEKAEQYTENLFKQTFVRMLVAGQFTESDALDISGKAQKIISSKQLSTDRVYNIYAVDVAPGYYMFSTQHTDKDALNGGIVTNIYCGSSDDLRETMVLKLLKPLLHSQIFDQLRTKEQLGYVVYAKLATINSGRSILSFAVQGEHNPLFAKLRIDQFIGNIRTQIAEMTVDDFQTRISALSRLILEKPKSIAGEAGNVWGDIISGKYDFGRKQKQVDALHQLELGDLLDVWDKYVNPETAVDSNYTRVDYLLWSQKAWMPTDKELALYSENTISLQGCLLSDGLVKGSLSEISSATDAIASNSTDAHTNNKDSVLPVIFLLYKDAGSPLKSKVALDMAVGQQSRHYGSTADYSGIDMQRTPEGKWIVRNFSEFKATQELFELPVPVTKLKPKHAN</sequence>
<dbReference type="GO" id="GO:0005737">
    <property type="term" value="C:cytoplasm"/>
    <property type="evidence" value="ECO:0007669"/>
    <property type="project" value="UniProtKB-ARBA"/>
</dbReference>
<gene>
    <name evidence="14" type="primary">STE23_4</name>
    <name evidence="14" type="ORF">GGI25_005483</name>
</gene>
<dbReference type="InterPro" id="IPR007863">
    <property type="entry name" value="Peptidase_M16_C"/>
</dbReference>
<evidence type="ECO:0000259" key="11">
    <source>
        <dbReference type="Pfam" id="PF05193"/>
    </source>
</evidence>
<keyword evidence="5 14" id="KW-0378">Hydrolase</keyword>
<dbReference type="EC" id="3.4.24.56" evidence="14"/>
<dbReference type="GO" id="GO:0004222">
    <property type="term" value="F:metalloendopeptidase activity"/>
    <property type="evidence" value="ECO:0007669"/>
    <property type="project" value="UniProtKB-EC"/>
</dbReference>
<name>A0A9W8KWF1_9FUNG</name>
<evidence type="ECO:0000256" key="2">
    <source>
        <dbReference type="ARBA" id="ARBA00007261"/>
    </source>
</evidence>
<comment type="caution">
    <text evidence="14">The sequence shown here is derived from an EMBL/GenBank/DDBJ whole genome shotgun (WGS) entry which is preliminary data.</text>
</comment>
<reference evidence="14" key="1">
    <citation type="submission" date="2022-07" db="EMBL/GenBank/DDBJ databases">
        <title>Phylogenomic reconstructions and comparative analyses of Kickxellomycotina fungi.</title>
        <authorList>
            <person name="Reynolds N.K."/>
            <person name="Stajich J.E."/>
            <person name="Barry K."/>
            <person name="Grigoriev I.V."/>
            <person name="Crous P."/>
            <person name="Smith M.E."/>
        </authorList>
    </citation>
    <scope>NUCLEOTIDE SEQUENCE</scope>
    <source>
        <strain evidence="14">NRRL 3115</strain>
    </source>
</reference>
<keyword evidence="9" id="KW-0812">Transmembrane</keyword>
<feature type="domain" description="Peptidase M16 middle/third" evidence="12">
    <location>
        <begin position="426"/>
        <end position="697"/>
    </location>
</feature>
<feature type="domain" description="Peptidase M16 C-terminal" evidence="11">
    <location>
        <begin position="241"/>
        <end position="413"/>
    </location>
</feature>
<dbReference type="PANTHER" id="PTHR43690">
    <property type="entry name" value="NARDILYSIN"/>
    <property type="match status" value="1"/>
</dbReference>
<dbReference type="FunFam" id="3.30.830.10:FF:000012">
    <property type="entry name" value="Protease 3"/>
    <property type="match status" value="1"/>
</dbReference>
<evidence type="ECO:0000256" key="1">
    <source>
        <dbReference type="ARBA" id="ARBA00001947"/>
    </source>
</evidence>
<dbReference type="Proteomes" id="UP001151518">
    <property type="component" value="Unassembled WGS sequence"/>
</dbReference>
<keyword evidence="9" id="KW-0472">Membrane</keyword>
<dbReference type="EMBL" id="JANBTW010000101">
    <property type="protein sequence ID" value="KAJ2671494.1"/>
    <property type="molecule type" value="Genomic_DNA"/>
</dbReference>
<comment type="cofactor">
    <cofactor evidence="1">
        <name>Zn(2+)</name>
        <dbReference type="ChEBI" id="CHEBI:29105"/>
    </cofactor>
</comment>
<protein>
    <submittedName>
        <fullName evidence="14">Metalloprotease</fullName>
        <ecNumber evidence="14">3.4.24.56</ecNumber>
    </submittedName>
</protein>
<dbReference type="GO" id="GO:0006508">
    <property type="term" value="P:proteolysis"/>
    <property type="evidence" value="ECO:0007669"/>
    <property type="project" value="UniProtKB-KW"/>
</dbReference>
<keyword evidence="3" id="KW-0645">Protease</keyword>
<evidence type="ECO:0000259" key="10">
    <source>
        <dbReference type="Pfam" id="PF00675"/>
    </source>
</evidence>
<evidence type="ECO:0000256" key="3">
    <source>
        <dbReference type="ARBA" id="ARBA00022670"/>
    </source>
</evidence>
<accession>A0A9W8KWF1</accession>
<evidence type="ECO:0000256" key="6">
    <source>
        <dbReference type="ARBA" id="ARBA00022833"/>
    </source>
</evidence>
<evidence type="ECO:0000256" key="8">
    <source>
        <dbReference type="RuleBase" id="RU004447"/>
    </source>
</evidence>
<comment type="similarity">
    <text evidence="2 8">Belongs to the peptidase M16 family.</text>
</comment>
<dbReference type="PROSITE" id="PS00143">
    <property type="entry name" value="INSULINASE"/>
    <property type="match status" value="1"/>
</dbReference>